<evidence type="ECO:0000313" key="2">
    <source>
        <dbReference type="Proteomes" id="UP000051373"/>
    </source>
</evidence>
<organism evidence="1 2">
    <name type="scientific">candidate division WOR_3 bacterium SM23_42</name>
    <dbReference type="NCBI Taxonomy" id="1703779"/>
    <lineage>
        <taxon>Bacteria</taxon>
        <taxon>Bacteria division WOR-3</taxon>
    </lineage>
</organism>
<proteinExistence type="predicted"/>
<name>A0A0S8FW53_UNCW3</name>
<comment type="caution">
    <text evidence="1">The sequence shown here is derived from an EMBL/GenBank/DDBJ whole genome shotgun (WGS) entry which is preliminary data.</text>
</comment>
<accession>A0A0S8FW53</accession>
<gene>
    <name evidence="1" type="ORF">AMJ83_01420</name>
</gene>
<protein>
    <submittedName>
        <fullName evidence="1">Uncharacterized protein</fullName>
    </submittedName>
</protein>
<dbReference type="AlphaFoldDB" id="A0A0S8FW53"/>
<dbReference type="SUPFAM" id="SSF56935">
    <property type="entry name" value="Porins"/>
    <property type="match status" value="1"/>
</dbReference>
<evidence type="ECO:0000313" key="1">
    <source>
        <dbReference type="EMBL" id="KPK64857.1"/>
    </source>
</evidence>
<reference evidence="1 2" key="1">
    <citation type="journal article" date="2015" name="Microbiome">
        <title>Genomic resolution of linkages in carbon, nitrogen, and sulfur cycling among widespread estuary sediment bacteria.</title>
        <authorList>
            <person name="Baker B.J."/>
            <person name="Lazar C.S."/>
            <person name="Teske A.P."/>
            <person name="Dick G.J."/>
        </authorList>
    </citation>
    <scope>NUCLEOTIDE SEQUENCE [LARGE SCALE GENOMIC DNA]</scope>
    <source>
        <strain evidence="1">SM23_42</strain>
    </source>
</reference>
<dbReference type="STRING" id="1703779.AMJ83_01420"/>
<dbReference type="Proteomes" id="UP000051373">
    <property type="component" value="Unassembled WGS sequence"/>
</dbReference>
<sequence>MLLLFLASLTLPGISSQGDRIFYHDARSLSLGGVSIVLGMPDNPASMGLMNEKRVFVSGWFVVQNERRGLRVYDSYGNNIGISTVTNNTATYPSVGPSGIVFPFRALRFGLRYAPVWDYDYYYRYEQRDDFYQIVRIDEHSYRGYTHSISPMFSFKYNFINIGVEYGFLLGNWSKEEKIIVPQTADSIEAQETDFSGNKVRVGFVLAPDLSFRFAYTYQHEYELVDLGFSFPTTHSLGIMYQPPGRIPTKFVGQIDLETWGPVILGFAVDDRPIFVYKIGVEHMILGRYALRYGFCIFPDYMEPAIWTTTLTLGFGLNTGTFSLDLGYGYGKRDFLNSDFYSFDVGTNYKFDETTHQLLISIGLRF</sequence>
<dbReference type="Gene3D" id="2.40.160.60">
    <property type="entry name" value="Outer membrane protein transport protein (OMPP1/FadL/TodX)"/>
    <property type="match status" value="1"/>
</dbReference>
<dbReference type="EMBL" id="LJUJ01000001">
    <property type="protein sequence ID" value="KPK64857.1"/>
    <property type="molecule type" value="Genomic_DNA"/>
</dbReference>